<sequence>MMIFDESLTEQINSLYEECLRRKEQFHSKIDICMVPDALAQTVFEATGVDIANHLITIDNYGIIHTLLQHGNPISEAKRGQIAVEKEDFIKFIEVVLQPDKIILLENTKRSNLPQIQFEKIIQNKLIVVKEVRTVTSKKKNKVSRLVFQTMYKKIKSNKD</sequence>
<gene>
    <name evidence="2" type="ORF">AAEO56_10920</name>
</gene>
<name>A0ABU9HX74_9FLAO</name>
<keyword evidence="3" id="KW-1185">Reference proteome</keyword>
<comment type="caution">
    <text evidence="2">The sequence shown here is derived from an EMBL/GenBank/DDBJ whole genome shotgun (WGS) entry which is preliminary data.</text>
</comment>
<reference evidence="2 3" key="1">
    <citation type="submission" date="2024-04" db="EMBL/GenBank/DDBJ databases">
        <title>Flavobacterium sp. DGU11 16S ribosomal RNA gene Genome sequencing and assembly.</title>
        <authorList>
            <person name="Park S."/>
        </authorList>
    </citation>
    <scope>NUCLEOTIDE SEQUENCE [LARGE SCALE GENOMIC DNA]</scope>
    <source>
        <strain evidence="2 3">DGU11</strain>
    </source>
</reference>
<protein>
    <recommendedName>
        <fullName evidence="1">Phage-Barnase-EndoU-ColicinE5/D-RelE like nuclease 3 domain-containing protein</fullName>
    </recommendedName>
</protein>
<organism evidence="2 3">
    <name type="scientific">Flavobacterium arundinis</name>
    <dbReference type="NCBI Taxonomy" id="3139143"/>
    <lineage>
        <taxon>Bacteria</taxon>
        <taxon>Pseudomonadati</taxon>
        <taxon>Bacteroidota</taxon>
        <taxon>Flavobacteriia</taxon>
        <taxon>Flavobacteriales</taxon>
        <taxon>Flavobacteriaceae</taxon>
        <taxon>Flavobacterium</taxon>
    </lineage>
</organism>
<evidence type="ECO:0000259" key="1">
    <source>
        <dbReference type="Pfam" id="PF18812"/>
    </source>
</evidence>
<accession>A0ABU9HX74</accession>
<dbReference type="EMBL" id="JBBYHR010000005">
    <property type="protein sequence ID" value="MEL1244774.1"/>
    <property type="molecule type" value="Genomic_DNA"/>
</dbReference>
<proteinExistence type="predicted"/>
<evidence type="ECO:0000313" key="3">
    <source>
        <dbReference type="Proteomes" id="UP001464555"/>
    </source>
</evidence>
<dbReference type="InterPro" id="IPR041301">
    <property type="entry name" value="PBECR3"/>
</dbReference>
<feature type="domain" description="Phage-Barnase-EndoU-ColicinE5/D-RelE like nuclease 3" evidence="1">
    <location>
        <begin position="38"/>
        <end position="158"/>
    </location>
</feature>
<evidence type="ECO:0000313" key="2">
    <source>
        <dbReference type="EMBL" id="MEL1244774.1"/>
    </source>
</evidence>
<dbReference type="Proteomes" id="UP001464555">
    <property type="component" value="Unassembled WGS sequence"/>
</dbReference>
<dbReference type="Pfam" id="PF18812">
    <property type="entry name" value="PBECR3"/>
    <property type="match status" value="1"/>
</dbReference>
<dbReference type="RefSeq" id="WP_341697090.1">
    <property type="nucleotide sequence ID" value="NZ_JBBYHR010000005.1"/>
</dbReference>